<dbReference type="OMA" id="DEICYTP"/>
<dbReference type="Proteomes" id="UP000053927">
    <property type="component" value="Unassembled WGS sequence"/>
</dbReference>
<feature type="signal peptide" evidence="1">
    <location>
        <begin position="1"/>
        <end position="24"/>
    </location>
</feature>
<dbReference type="KEGG" id="shs:STEHIDRAFT_150644"/>
<proteinExistence type="predicted"/>
<dbReference type="AlphaFoldDB" id="R7S042"/>
<protein>
    <submittedName>
        <fullName evidence="2">Uncharacterized protein</fullName>
    </submittedName>
</protein>
<evidence type="ECO:0000313" key="2">
    <source>
        <dbReference type="EMBL" id="EIM80478.1"/>
    </source>
</evidence>
<gene>
    <name evidence="2" type="ORF">STEHIDRAFT_150644</name>
</gene>
<sequence length="609" mass="69016">MRLLTPFATFTLATLFGPINRVLCSSHQSEQALFSRPSGTAGDDSDSFKWRWDAKPDPDGTSNMIFRAVSSLLQEWPNMWYRNGHAIMPASIPPGTTIYHGRRDTIIPDEPDWLAFDPDHSYVFCAGTCVLQTYVTTREIRLAYFDGASGSNLPTGPFDTSDLLLWGKPRPEMLMQEWERAVEICDWGKRWNLDGIIRMEHDFEIVYCNFTDGLELISNSELIPRWGSRRPPENKDNTTIAATTVDPYTSSSSSTLRTRSQFLYPSLQTQNRKPPFPPGGPVYNIPKVPENWEGSLRDGASSWWETLQAGGNHYHFPGETRINIGVSRMVSFLDAKYSSLKELRKGKKFIEWRAAGGSNADVQAFRDDVRDAFDAEDWATLRPKSRVDWTGLVKVIVDRYGKHLELLHSVLGDKTTRNTTERAELARERLFIILTPYMLKTIVPSKNSTSFSDGSIPSTDTAWVAPMATLCARSYTHFTKYLPVDLTPSEHLIQTSIEDVLSQICRVLSTMWVDAFPIERLIDSSTSSNSDHDSNPALQQLERTLAIWESEVTWLMEWLDWSVWGGCKDGCKDDEMCYIPTVPPEFGSPELGGRCLSRLEIPDFLEKLM</sequence>
<evidence type="ECO:0000256" key="1">
    <source>
        <dbReference type="SAM" id="SignalP"/>
    </source>
</evidence>
<dbReference type="PANTHER" id="PTHR35204">
    <property type="entry name" value="YALI0A21131P"/>
    <property type="match status" value="1"/>
</dbReference>
<evidence type="ECO:0000313" key="3">
    <source>
        <dbReference type="Proteomes" id="UP000053927"/>
    </source>
</evidence>
<reference evidence="3" key="1">
    <citation type="journal article" date="2012" name="Science">
        <title>The Paleozoic origin of enzymatic lignin decomposition reconstructed from 31 fungal genomes.</title>
        <authorList>
            <person name="Floudas D."/>
            <person name="Binder M."/>
            <person name="Riley R."/>
            <person name="Barry K."/>
            <person name="Blanchette R.A."/>
            <person name="Henrissat B."/>
            <person name="Martinez A.T."/>
            <person name="Otillar R."/>
            <person name="Spatafora J.W."/>
            <person name="Yadav J.S."/>
            <person name="Aerts A."/>
            <person name="Benoit I."/>
            <person name="Boyd A."/>
            <person name="Carlson A."/>
            <person name="Copeland A."/>
            <person name="Coutinho P.M."/>
            <person name="de Vries R.P."/>
            <person name="Ferreira P."/>
            <person name="Findley K."/>
            <person name="Foster B."/>
            <person name="Gaskell J."/>
            <person name="Glotzer D."/>
            <person name="Gorecki P."/>
            <person name="Heitman J."/>
            <person name="Hesse C."/>
            <person name="Hori C."/>
            <person name="Igarashi K."/>
            <person name="Jurgens J.A."/>
            <person name="Kallen N."/>
            <person name="Kersten P."/>
            <person name="Kohler A."/>
            <person name="Kuees U."/>
            <person name="Kumar T.K.A."/>
            <person name="Kuo A."/>
            <person name="LaButti K."/>
            <person name="Larrondo L.F."/>
            <person name="Lindquist E."/>
            <person name="Ling A."/>
            <person name="Lombard V."/>
            <person name="Lucas S."/>
            <person name="Lundell T."/>
            <person name="Martin R."/>
            <person name="McLaughlin D.J."/>
            <person name="Morgenstern I."/>
            <person name="Morin E."/>
            <person name="Murat C."/>
            <person name="Nagy L.G."/>
            <person name="Nolan M."/>
            <person name="Ohm R.A."/>
            <person name="Patyshakuliyeva A."/>
            <person name="Rokas A."/>
            <person name="Ruiz-Duenas F.J."/>
            <person name="Sabat G."/>
            <person name="Salamov A."/>
            <person name="Samejima M."/>
            <person name="Schmutz J."/>
            <person name="Slot J.C."/>
            <person name="St John F."/>
            <person name="Stenlid J."/>
            <person name="Sun H."/>
            <person name="Sun S."/>
            <person name="Syed K."/>
            <person name="Tsang A."/>
            <person name="Wiebenga A."/>
            <person name="Young D."/>
            <person name="Pisabarro A."/>
            <person name="Eastwood D.C."/>
            <person name="Martin F."/>
            <person name="Cullen D."/>
            <person name="Grigoriev I.V."/>
            <person name="Hibbett D.S."/>
        </authorList>
    </citation>
    <scope>NUCLEOTIDE SEQUENCE [LARGE SCALE GENOMIC DNA]</scope>
    <source>
        <strain evidence="3">FP-91666</strain>
    </source>
</reference>
<dbReference type="InterPro" id="IPR038921">
    <property type="entry name" value="YOR389W-like"/>
</dbReference>
<name>R7S042_STEHR</name>
<dbReference type="OrthoDB" id="10261782at2759"/>
<dbReference type="eggNOG" id="ENOG502SHUA">
    <property type="taxonomic scope" value="Eukaryota"/>
</dbReference>
<dbReference type="GeneID" id="18800083"/>
<keyword evidence="1" id="KW-0732">Signal</keyword>
<dbReference type="EMBL" id="JH687398">
    <property type="protein sequence ID" value="EIM80478.1"/>
    <property type="molecule type" value="Genomic_DNA"/>
</dbReference>
<dbReference type="RefSeq" id="XP_007310593.1">
    <property type="nucleotide sequence ID" value="XM_007310531.1"/>
</dbReference>
<organism evidence="2 3">
    <name type="scientific">Stereum hirsutum (strain FP-91666)</name>
    <name type="common">White-rot fungus</name>
    <dbReference type="NCBI Taxonomy" id="721885"/>
    <lineage>
        <taxon>Eukaryota</taxon>
        <taxon>Fungi</taxon>
        <taxon>Dikarya</taxon>
        <taxon>Basidiomycota</taxon>
        <taxon>Agaricomycotina</taxon>
        <taxon>Agaricomycetes</taxon>
        <taxon>Russulales</taxon>
        <taxon>Stereaceae</taxon>
        <taxon>Stereum</taxon>
    </lineage>
</organism>
<keyword evidence="3" id="KW-1185">Reference proteome</keyword>
<accession>R7S042</accession>
<dbReference type="PANTHER" id="PTHR35204:SF1">
    <property type="entry name" value="ENTEROTOXIN"/>
    <property type="match status" value="1"/>
</dbReference>
<feature type="chain" id="PRO_5004455240" evidence="1">
    <location>
        <begin position="25"/>
        <end position="609"/>
    </location>
</feature>